<accession>A0A559K9T9</accession>
<dbReference type="PANTHER" id="PTHR23517:SF3">
    <property type="entry name" value="INTEGRAL MEMBRANE TRANSPORT PROTEIN"/>
    <property type="match status" value="1"/>
</dbReference>
<dbReference type="Pfam" id="PF07690">
    <property type="entry name" value="MFS_1"/>
    <property type="match status" value="1"/>
</dbReference>
<feature type="compositionally biased region" description="Polar residues" evidence="7">
    <location>
        <begin position="221"/>
        <end position="230"/>
    </location>
</feature>
<feature type="transmembrane region" description="Helical" evidence="8">
    <location>
        <begin position="345"/>
        <end position="372"/>
    </location>
</feature>
<feature type="transmembrane region" description="Helical" evidence="8">
    <location>
        <begin position="322"/>
        <end position="339"/>
    </location>
</feature>
<dbReference type="Proteomes" id="UP000317036">
    <property type="component" value="Unassembled WGS sequence"/>
</dbReference>
<dbReference type="AlphaFoldDB" id="A0A559K9T9"/>
<sequence>MSGLAAAGGGDRRTVGISLLSIMASSLAYMLGVNMVRPIVALYFDSVGYAAFMIGFFVALNAIIPILFGMPIGSRIDRMGTRRAVWVGATLCLISSVSSIVGIHLENVILVVIGQMLNGFGGMFSWGALQAAASIAANRSDEKKSNHIISNFSFINTLGQLVGPSLGGFFSDVGGYSFVFYVFAAFNVLGLILAVFLPMGSYASRERQSEQASNDTKKELSSNATGKSPVSSAAADKASFWKSYLDGFQLIRKNKPFAVAILLNGILFMLIDVRTTFFPLFLSGTGLTHTQIGNMLSVSALAAFIVRPVTGYLMSWLGHRRIMLISIFSGAICLLLLMVKPQFWLLAGIVFIWGACTSVNQPVALMMVSHTVEAGERGMAMSLRTMSNRFVQLTNPVVFGTLITAIGLSYGFAILGLLLLGFGTVYLRQSRPQSTGALNNKLTS</sequence>
<dbReference type="InterPro" id="IPR050171">
    <property type="entry name" value="MFS_Transporters"/>
</dbReference>
<evidence type="ECO:0000256" key="5">
    <source>
        <dbReference type="ARBA" id="ARBA00022989"/>
    </source>
</evidence>
<feature type="transmembrane region" description="Helical" evidence="8">
    <location>
        <begin position="148"/>
        <end position="170"/>
    </location>
</feature>
<name>A0A559K9T9_9BACL</name>
<evidence type="ECO:0000256" key="3">
    <source>
        <dbReference type="ARBA" id="ARBA00022475"/>
    </source>
</evidence>
<evidence type="ECO:0000256" key="4">
    <source>
        <dbReference type="ARBA" id="ARBA00022692"/>
    </source>
</evidence>
<comment type="caution">
    <text evidence="10">The sequence shown here is derived from an EMBL/GenBank/DDBJ whole genome shotgun (WGS) entry which is preliminary data.</text>
</comment>
<reference evidence="10 11" key="1">
    <citation type="submission" date="2019-07" db="EMBL/GenBank/DDBJ databases">
        <authorList>
            <person name="Kim J."/>
        </authorList>
    </citation>
    <scope>NUCLEOTIDE SEQUENCE [LARGE SCALE GENOMIC DNA]</scope>
    <source>
        <strain evidence="10 11">JC52</strain>
    </source>
</reference>
<dbReference type="InterPro" id="IPR011701">
    <property type="entry name" value="MFS"/>
</dbReference>
<organism evidence="10 11">
    <name type="scientific">Paenibacillus cremeus</name>
    <dbReference type="NCBI Taxonomy" id="2163881"/>
    <lineage>
        <taxon>Bacteria</taxon>
        <taxon>Bacillati</taxon>
        <taxon>Bacillota</taxon>
        <taxon>Bacilli</taxon>
        <taxon>Bacillales</taxon>
        <taxon>Paenibacillaceae</taxon>
        <taxon>Paenibacillus</taxon>
    </lineage>
</organism>
<feature type="region of interest" description="Disordered" evidence="7">
    <location>
        <begin position="207"/>
        <end position="230"/>
    </location>
</feature>
<feature type="transmembrane region" description="Helical" evidence="8">
    <location>
        <begin position="257"/>
        <end position="280"/>
    </location>
</feature>
<dbReference type="Gene3D" id="1.20.1250.20">
    <property type="entry name" value="MFS general substrate transporter like domains"/>
    <property type="match status" value="2"/>
</dbReference>
<feature type="transmembrane region" description="Helical" evidence="8">
    <location>
        <begin position="84"/>
        <end position="103"/>
    </location>
</feature>
<feature type="transmembrane region" description="Helical" evidence="8">
    <location>
        <begin position="393"/>
        <end position="422"/>
    </location>
</feature>
<evidence type="ECO:0000256" key="1">
    <source>
        <dbReference type="ARBA" id="ARBA00004651"/>
    </source>
</evidence>
<keyword evidence="2" id="KW-0813">Transport</keyword>
<keyword evidence="4 8" id="KW-0812">Transmembrane</keyword>
<evidence type="ECO:0000256" key="7">
    <source>
        <dbReference type="SAM" id="MobiDB-lite"/>
    </source>
</evidence>
<feature type="compositionally biased region" description="Basic and acidic residues" evidence="7">
    <location>
        <begin position="207"/>
        <end position="220"/>
    </location>
</feature>
<keyword evidence="6 8" id="KW-0472">Membrane</keyword>
<feature type="transmembrane region" description="Helical" evidence="8">
    <location>
        <begin position="176"/>
        <end position="197"/>
    </location>
</feature>
<feature type="domain" description="Major facilitator superfamily (MFS) profile" evidence="9">
    <location>
        <begin position="18"/>
        <end position="431"/>
    </location>
</feature>
<feature type="transmembrane region" description="Helical" evidence="8">
    <location>
        <begin position="292"/>
        <end position="310"/>
    </location>
</feature>
<dbReference type="PROSITE" id="PS50850">
    <property type="entry name" value="MFS"/>
    <property type="match status" value="1"/>
</dbReference>
<dbReference type="CDD" id="cd17325">
    <property type="entry name" value="MFS_MdtG_SLC18_like"/>
    <property type="match status" value="1"/>
</dbReference>
<dbReference type="SUPFAM" id="SSF103473">
    <property type="entry name" value="MFS general substrate transporter"/>
    <property type="match status" value="1"/>
</dbReference>
<evidence type="ECO:0000313" key="10">
    <source>
        <dbReference type="EMBL" id="TVY08882.1"/>
    </source>
</evidence>
<dbReference type="GO" id="GO:0022857">
    <property type="term" value="F:transmembrane transporter activity"/>
    <property type="evidence" value="ECO:0007669"/>
    <property type="project" value="InterPro"/>
</dbReference>
<dbReference type="InterPro" id="IPR020846">
    <property type="entry name" value="MFS_dom"/>
</dbReference>
<gene>
    <name evidence="10" type="ORF">FPZ49_16560</name>
</gene>
<dbReference type="RefSeq" id="WP_144848697.1">
    <property type="nucleotide sequence ID" value="NZ_VNJI01000019.1"/>
</dbReference>
<dbReference type="InterPro" id="IPR036259">
    <property type="entry name" value="MFS_trans_sf"/>
</dbReference>
<dbReference type="PANTHER" id="PTHR23517">
    <property type="entry name" value="RESISTANCE PROTEIN MDTM, PUTATIVE-RELATED-RELATED"/>
    <property type="match status" value="1"/>
</dbReference>
<evidence type="ECO:0000256" key="6">
    <source>
        <dbReference type="ARBA" id="ARBA00023136"/>
    </source>
</evidence>
<feature type="transmembrane region" description="Helical" evidence="8">
    <location>
        <begin position="50"/>
        <end position="72"/>
    </location>
</feature>
<keyword evidence="3" id="KW-1003">Cell membrane</keyword>
<protein>
    <submittedName>
        <fullName evidence="10">MFS transporter</fullName>
    </submittedName>
</protein>
<evidence type="ECO:0000313" key="11">
    <source>
        <dbReference type="Proteomes" id="UP000317036"/>
    </source>
</evidence>
<evidence type="ECO:0000259" key="9">
    <source>
        <dbReference type="PROSITE" id="PS50850"/>
    </source>
</evidence>
<comment type="subcellular location">
    <subcellularLocation>
        <location evidence="1">Cell membrane</location>
        <topology evidence="1">Multi-pass membrane protein</topology>
    </subcellularLocation>
</comment>
<dbReference type="EMBL" id="VNJI01000019">
    <property type="protein sequence ID" value="TVY08882.1"/>
    <property type="molecule type" value="Genomic_DNA"/>
</dbReference>
<feature type="transmembrane region" description="Helical" evidence="8">
    <location>
        <begin position="109"/>
        <end position="136"/>
    </location>
</feature>
<evidence type="ECO:0000256" key="2">
    <source>
        <dbReference type="ARBA" id="ARBA00022448"/>
    </source>
</evidence>
<feature type="transmembrane region" description="Helical" evidence="8">
    <location>
        <begin position="20"/>
        <end position="44"/>
    </location>
</feature>
<dbReference type="OrthoDB" id="4822895at2"/>
<evidence type="ECO:0000256" key="8">
    <source>
        <dbReference type="SAM" id="Phobius"/>
    </source>
</evidence>
<keyword evidence="5 8" id="KW-1133">Transmembrane helix</keyword>
<dbReference type="GO" id="GO:0005886">
    <property type="term" value="C:plasma membrane"/>
    <property type="evidence" value="ECO:0007669"/>
    <property type="project" value="UniProtKB-SubCell"/>
</dbReference>
<keyword evidence="11" id="KW-1185">Reference proteome</keyword>
<proteinExistence type="predicted"/>